<comment type="caution">
    <text evidence="1">The sequence shown here is derived from an EMBL/GenBank/DDBJ whole genome shotgun (WGS) entry which is preliminary data.</text>
</comment>
<organism evidence="1 2">
    <name type="scientific">Dendrolimus kikuchii</name>
    <dbReference type="NCBI Taxonomy" id="765133"/>
    <lineage>
        <taxon>Eukaryota</taxon>
        <taxon>Metazoa</taxon>
        <taxon>Ecdysozoa</taxon>
        <taxon>Arthropoda</taxon>
        <taxon>Hexapoda</taxon>
        <taxon>Insecta</taxon>
        <taxon>Pterygota</taxon>
        <taxon>Neoptera</taxon>
        <taxon>Endopterygota</taxon>
        <taxon>Lepidoptera</taxon>
        <taxon>Glossata</taxon>
        <taxon>Ditrysia</taxon>
        <taxon>Bombycoidea</taxon>
        <taxon>Lasiocampidae</taxon>
        <taxon>Dendrolimus</taxon>
    </lineage>
</organism>
<keyword evidence="2" id="KW-1185">Reference proteome</keyword>
<proteinExistence type="predicted"/>
<dbReference type="Proteomes" id="UP000824533">
    <property type="component" value="Linkage Group LG17"/>
</dbReference>
<name>A0ACC1CT34_9NEOP</name>
<protein>
    <submittedName>
        <fullName evidence="1">Uncharacterized protein</fullName>
    </submittedName>
</protein>
<evidence type="ECO:0000313" key="2">
    <source>
        <dbReference type="Proteomes" id="UP000824533"/>
    </source>
</evidence>
<gene>
    <name evidence="1" type="ORF">K1T71_009962</name>
</gene>
<dbReference type="EMBL" id="CM034403">
    <property type="protein sequence ID" value="KAJ0174854.1"/>
    <property type="molecule type" value="Genomic_DNA"/>
</dbReference>
<reference evidence="1 2" key="1">
    <citation type="journal article" date="2021" name="Front. Genet.">
        <title>Chromosome-Level Genome Assembly Reveals Significant Gene Expansion in the Toll and IMD Signaling Pathways of Dendrolimus kikuchii.</title>
        <authorList>
            <person name="Zhou J."/>
            <person name="Wu P."/>
            <person name="Xiong Z."/>
            <person name="Liu N."/>
            <person name="Zhao N."/>
            <person name="Ji M."/>
            <person name="Qiu Y."/>
            <person name="Yang B."/>
        </authorList>
    </citation>
    <scope>NUCLEOTIDE SEQUENCE [LARGE SCALE GENOMIC DNA]</scope>
    <source>
        <strain evidence="1">Ann1</strain>
    </source>
</reference>
<accession>A0ACC1CT34</accession>
<evidence type="ECO:0000313" key="1">
    <source>
        <dbReference type="EMBL" id="KAJ0174854.1"/>
    </source>
</evidence>
<sequence>MDSSECIFLLVIFFIDMQVTYVSTEHPAIDYFDPKCFSSPSFSTRRRSRNNPIHYVNLNYTTLMTMDNNFAIHFFLYEWLTNQYKRSFVEFHFLYCDLIKKDMFFGPTLREQPALQKPCPHPAVTYFSTEHPAIDYFDPKCFSSPSFSTRRRSRNNPIHYINLNYTTLMTMDNNIAIHFFLYEWLTNQYKRSFVEFHFLYCDLIKKDMFFGPTLREQPTLQKPCPHPAGFYSLKDMSIPPVAVPANFPFRKGRMYSNCTYKEKVVARFHIDFELKTMKTDKYESMFPKV</sequence>